<dbReference type="EMBL" id="CM026422">
    <property type="protein sequence ID" value="KAG0585971.1"/>
    <property type="molecule type" value="Genomic_DNA"/>
</dbReference>
<organism evidence="10 11">
    <name type="scientific">Ceratodon purpureus</name>
    <name type="common">Fire moss</name>
    <name type="synonym">Dicranum purpureum</name>
    <dbReference type="NCBI Taxonomy" id="3225"/>
    <lineage>
        <taxon>Eukaryota</taxon>
        <taxon>Viridiplantae</taxon>
        <taxon>Streptophyta</taxon>
        <taxon>Embryophyta</taxon>
        <taxon>Bryophyta</taxon>
        <taxon>Bryophytina</taxon>
        <taxon>Bryopsida</taxon>
        <taxon>Dicranidae</taxon>
        <taxon>Pseudoditrichales</taxon>
        <taxon>Ditrichaceae</taxon>
        <taxon>Ceratodon</taxon>
    </lineage>
</organism>
<gene>
    <name evidence="10" type="ORF">KC19_2G053100</name>
</gene>
<keyword evidence="4" id="KW-0804">Transcription</keyword>
<dbReference type="InterPro" id="IPR006447">
    <property type="entry name" value="Myb_dom_plants"/>
</dbReference>
<dbReference type="PROSITE" id="PS51294">
    <property type="entry name" value="HTH_MYB"/>
    <property type="match status" value="1"/>
</dbReference>
<dbReference type="SMART" id="SM00717">
    <property type="entry name" value="SANT"/>
    <property type="match status" value="1"/>
</dbReference>
<dbReference type="GO" id="GO:0010468">
    <property type="term" value="P:regulation of gene expression"/>
    <property type="evidence" value="ECO:0007669"/>
    <property type="project" value="UniProtKB-ARBA"/>
</dbReference>
<evidence type="ECO:0000313" key="11">
    <source>
        <dbReference type="Proteomes" id="UP000822688"/>
    </source>
</evidence>
<feature type="region of interest" description="Disordered" evidence="6">
    <location>
        <begin position="125"/>
        <end position="163"/>
    </location>
</feature>
<dbReference type="NCBIfam" id="TIGR01557">
    <property type="entry name" value="myb_SHAQKYF"/>
    <property type="match status" value="1"/>
</dbReference>
<evidence type="ECO:0000259" key="9">
    <source>
        <dbReference type="PROSITE" id="PS51294"/>
    </source>
</evidence>
<evidence type="ECO:0000256" key="6">
    <source>
        <dbReference type="SAM" id="MobiDB-lite"/>
    </source>
</evidence>
<dbReference type="Proteomes" id="UP000822688">
    <property type="component" value="Chromosome 2"/>
</dbReference>
<dbReference type="GO" id="GO:0005634">
    <property type="term" value="C:nucleus"/>
    <property type="evidence" value="ECO:0007669"/>
    <property type="project" value="UniProtKB-SubCell"/>
</dbReference>
<accession>A0A8T0IT80</accession>
<dbReference type="GO" id="GO:0003677">
    <property type="term" value="F:DNA binding"/>
    <property type="evidence" value="ECO:0007669"/>
    <property type="project" value="UniProtKB-KW"/>
</dbReference>
<dbReference type="PROSITE" id="PS51293">
    <property type="entry name" value="SANT"/>
    <property type="match status" value="1"/>
</dbReference>
<dbReference type="Gene3D" id="1.10.10.60">
    <property type="entry name" value="Homeodomain-like"/>
    <property type="match status" value="1"/>
</dbReference>
<evidence type="ECO:0000313" key="10">
    <source>
        <dbReference type="EMBL" id="KAG0585971.1"/>
    </source>
</evidence>
<evidence type="ECO:0000259" key="8">
    <source>
        <dbReference type="PROSITE" id="PS51293"/>
    </source>
</evidence>
<keyword evidence="5" id="KW-0539">Nucleus</keyword>
<feature type="region of interest" description="Disordered" evidence="6">
    <location>
        <begin position="1"/>
        <end position="22"/>
    </location>
</feature>
<keyword evidence="2" id="KW-0805">Transcription regulation</keyword>
<feature type="region of interest" description="Disordered" evidence="6">
    <location>
        <begin position="364"/>
        <end position="436"/>
    </location>
</feature>
<dbReference type="Pfam" id="PF00249">
    <property type="entry name" value="Myb_DNA-binding"/>
    <property type="match status" value="1"/>
</dbReference>
<reference evidence="10" key="1">
    <citation type="submission" date="2020-06" db="EMBL/GenBank/DDBJ databases">
        <title>WGS assembly of Ceratodon purpureus strain R40.</title>
        <authorList>
            <person name="Carey S.B."/>
            <person name="Jenkins J."/>
            <person name="Shu S."/>
            <person name="Lovell J.T."/>
            <person name="Sreedasyam A."/>
            <person name="Maumus F."/>
            <person name="Tiley G.P."/>
            <person name="Fernandez-Pozo N."/>
            <person name="Barry K."/>
            <person name="Chen C."/>
            <person name="Wang M."/>
            <person name="Lipzen A."/>
            <person name="Daum C."/>
            <person name="Saski C.A."/>
            <person name="Payton A.C."/>
            <person name="Mcbreen J.C."/>
            <person name="Conrad R.E."/>
            <person name="Kollar L.M."/>
            <person name="Olsson S."/>
            <person name="Huttunen S."/>
            <person name="Landis J.B."/>
            <person name="Wickett N.J."/>
            <person name="Johnson M.G."/>
            <person name="Rensing S.A."/>
            <person name="Grimwood J."/>
            <person name="Schmutz J."/>
            <person name="Mcdaniel S.F."/>
        </authorList>
    </citation>
    <scope>NUCLEOTIDE SEQUENCE</scope>
    <source>
        <strain evidence="10">R40</strain>
    </source>
</reference>
<dbReference type="CDD" id="cd00167">
    <property type="entry name" value="SANT"/>
    <property type="match status" value="1"/>
</dbReference>
<feature type="compositionally biased region" description="Polar residues" evidence="6">
    <location>
        <begin position="369"/>
        <end position="378"/>
    </location>
</feature>
<dbReference type="PROSITE" id="PS50090">
    <property type="entry name" value="MYB_LIKE"/>
    <property type="match status" value="1"/>
</dbReference>
<dbReference type="FunFam" id="1.10.10.60:FF:000023">
    <property type="entry name" value="protein REVEILLE 6 isoform X1"/>
    <property type="match status" value="1"/>
</dbReference>
<dbReference type="SUPFAM" id="SSF46689">
    <property type="entry name" value="Homeodomain-like"/>
    <property type="match status" value="1"/>
</dbReference>
<evidence type="ECO:0000259" key="7">
    <source>
        <dbReference type="PROSITE" id="PS50090"/>
    </source>
</evidence>
<proteinExistence type="predicted"/>
<feature type="region of interest" description="Disordered" evidence="6">
    <location>
        <begin position="542"/>
        <end position="617"/>
    </location>
</feature>
<dbReference type="InterPro" id="IPR017930">
    <property type="entry name" value="Myb_dom"/>
</dbReference>
<dbReference type="InterPro" id="IPR009057">
    <property type="entry name" value="Homeodomain-like_sf"/>
</dbReference>
<feature type="compositionally biased region" description="Polar residues" evidence="6">
    <location>
        <begin position="396"/>
        <end position="436"/>
    </location>
</feature>
<evidence type="ECO:0000256" key="4">
    <source>
        <dbReference type="ARBA" id="ARBA00023163"/>
    </source>
</evidence>
<evidence type="ECO:0000256" key="5">
    <source>
        <dbReference type="ARBA" id="ARBA00023242"/>
    </source>
</evidence>
<evidence type="ECO:0000256" key="2">
    <source>
        <dbReference type="ARBA" id="ARBA00023015"/>
    </source>
</evidence>
<feature type="domain" description="SANT" evidence="8">
    <location>
        <begin position="17"/>
        <end position="68"/>
    </location>
</feature>
<name>A0A8T0IT80_CERPU</name>
<feature type="domain" description="Myb-like" evidence="7">
    <location>
        <begin position="14"/>
        <end position="64"/>
    </location>
</feature>
<evidence type="ECO:0000256" key="1">
    <source>
        <dbReference type="ARBA" id="ARBA00004123"/>
    </source>
</evidence>
<dbReference type="InterPro" id="IPR001005">
    <property type="entry name" value="SANT/Myb"/>
</dbReference>
<keyword evidence="3" id="KW-0238">DNA-binding</keyword>
<dbReference type="AlphaFoldDB" id="A0A8T0IT80"/>
<feature type="region of interest" description="Disordered" evidence="6">
    <location>
        <begin position="80"/>
        <end position="112"/>
    </location>
</feature>
<feature type="compositionally biased region" description="Low complexity" evidence="6">
    <location>
        <begin position="583"/>
        <end position="592"/>
    </location>
</feature>
<dbReference type="InterPro" id="IPR017884">
    <property type="entry name" value="SANT_dom"/>
</dbReference>
<dbReference type="PANTHER" id="PTHR12802:SF146">
    <property type="entry name" value="PROTEIN REVEILLE 3"/>
    <property type="match status" value="1"/>
</dbReference>
<protein>
    <submittedName>
        <fullName evidence="10">Uncharacterized protein</fullName>
    </submittedName>
</protein>
<feature type="compositionally biased region" description="Basic and acidic residues" evidence="6">
    <location>
        <begin position="600"/>
        <end position="616"/>
    </location>
</feature>
<comment type="caution">
    <text evidence="10">The sequence shown here is derived from an EMBL/GenBank/DDBJ whole genome shotgun (WGS) entry which is preliminary data.</text>
</comment>
<dbReference type="PANTHER" id="PTHR12802">
    <property type="entry name" value="SWI/SNF COMPLEX-RELATED"/>
    <property type="match status" value="1"/>
</dbReference>
<comment type="subcellular location">
    <subcellularLocation>
        <location evidence="1">Nucleus</location>
    </subcellularLocation>
</comment>
<sequence>MKEQAVTKERKPYTVSKQRERWTEEDHQKFVEALKLYGRAWRPVKEHIGTKTAVQIRSHAQKFFSKIERSATAGRGAETGVAQVIDIPPPRRKRKPIHPYPRAAGRGLGKSPEVERPLVVAGSISSSSGVSTAEDTEGCSKSNGSEHDDTAEACHQNAPKGSEDAYATRAWEMPKPANPAKAVSSPVPAAIEAANARPPSMNHSPGPIPAFPTAMPWTWMSGGAMNPAMVNPALMNMMNPALMNPAMMNPALMSPAVMNPAVMNPQGMTMPWGSAPNAQGLENGGAASAMAATFAAASAWWASQGRMPPSVMHPALSAMYLGGLPPLAVPTLSLFPQCAPQGVTVATLPCVDVKEVFTAHVADDGQDIPSCNGSSRSSAMRKVDKANGVKKRKTQRMGSENHLPSVSSDICTSTSRGSETNLSDEQARTANLTSESTLDSLSKGVLDLNTVKHPLHGFVCKSRDTPADDGPTDDGDDKLKRLRGGARTAGAVMADCERYPSTAGQGRDAPGGVLDAHLRKAWSLSCPSRKFTNIDVEVAYDEPCGSDNSERAGAVQADGNGPREGPSSTSSACGNVAGGNGRSGSSDGSSEGEATCNAERQQEPEKNERSPSHPDNVEDIVIVEKPIARIPKQLTFNVFLPVREDRAKCQEPEGSSWLLRAESVDGEQREARLLFF</sequence>
<evidence type="ECO:0000256" key="3">
    <source>
        <dbReference type="ARBA" id="ARBA00023125"/>
    </source>
</evidence>
<keyword evidence="11" id="KW-1185">Reference proteome</keyword>
<feature type="domain" description="HTH myb-type" evidence="9">
    <location>
        <begin position="14"/>
        <end position="68"/>
    </location>
</feature>